<keyword evidence="4 7" id="KW-0418">Kinase</keyword>
<dbReference type="GO" id="GO:0005829">
    <property type="term" value="C:cytosol"/>
    <property type="evidence" value="ECO:0007669"/>
    <property type="project" value="TreeGrafter"/>
</dbReference>
<dbReference type="Proteomes" id="UP000024332">
    <property type="component" value="Unassembled WGS sequence"/>
</dbReference>
<dbReference type="STRING" id="1160895.CM19_05515"/>
<evidence type="ECO:0000259" key="9">
    <source>
        <dbReference type="PROSITE" id="PS51671"/>
    </source>
</evidence>
<evidence type="ECO:0000256" key="8">
    <source>
        <dbReference type="RuleBase" id="RU004249"/>
    </source>
</evidence>
<evidence type="ECO:0000256" key="1">
    <source>
        <dbReference type="ARBA" id="ARBA00010122"/>
    </source>
</evidence>
<dbReference type="UniPathway" id="UPA00050">
    <property type="reaction ID" value="UER00461"/>
</dbReference>
<dbReference type="InterPro" id="IPR002912">
    <property type="entry name" value="ACT_dom"/>
</dbReference>
<dbReference type="PROSITE" id="PS51671">
    <property type="entry name" value="ACT"/>
    <property type="match status" value="1"/>
</dbReference>
<gene>
    <name evidence="10" type="ORF">CM19_05515</name>
</gene>
<dbReference type="EMBL" id="JFZT01000039">
    <property type="protein sequence ID" value="EZQ06831.1"/>
    <property type="molecule type" value="Genomic_DNA"/>
</dbReference>
<reference evidence="10 11" key="1">
    <citation type="submission" date="2014-03" db="EMBL/GenBank/DDBJ databases">
        <title>Draft genome sequence of the novel thermoacidophilic archaea Acidianus copahuensis ALE1 strain, isolated from Copahue volcanic area in Neuquen Argentina.</title>
        <authorList>
            <person name="Urbieta M.S."/>
            <person name="Rascovan N."/>
            <person name="Castro C."/>
            <person name="Revale S."/>
            <person name="Giaveno M.A."/>
            <person name="Vazquez M.P."/>
            <person name="Donati E.R."/>
        </authorList>
    </citation>
    <scope>NUCLEOTIDE SEQUENCE [LARGE SCALE GENOMIC DNA]</scope>
    <source>
        <strain evidence="10 11">ALE1</strain>
    </source>
</reference>
<sequence length="444" mass="48807">MLVVKIGGSIQKDENDFSLISNKVRKYVDGQDKVFVVTSAIKGVTNELIKATENRDMAVDIVGEIYDKHIKLLSRLSDGPVFEETFKEISKLADELFKIAWSIRVLDEITPKVRDYILSFGERMASLLLNAILKSARLDSEAYPDSPLITDSNFGEANVIESLTMNEINKLLKLKSKIVVLPGFIGKTTLHRFTTIGRGGSDYTATMLGKLLNVDKVRLITEVPGIMTADPRRFPGSKTIRRLSLEEAIELAQMGAKRLHPRTFEPMISTDMQVIIEGLYEEGDTTILGSCDGDGGLKGISVIDDVKMISVEGTKIVGKIGSAARVMESAKEAGVNIISISQPISETKISLVINERDVNPLTKKLEELKDVDAIDVEDVAAVSVVGCGLKKWEAFREVEKVAMGYDIFSISRGLGNVSSTFIVPRNEGDKLARSLHEVVLKWTG</sequence>
<keyword evidence="3" id="KW-0547">Nucleotide-binding</keyword>
<evidence type="ECO:0000256" key="4">
    <source>
        <dbReference type="ARBA" id="ARBA00022777"/>
    </source>
</evidence>
<comment type="catalytic activity">
    <reaction evidence="6 7">
        <text>L-aspartate + ATP = 4-phospho-L-aspartate + ADP</text>
        <dbReference type="Rhea" id="RHEA:23776"/>
        <dbReference type="ChEBI" id="CHEBI:29991"/>
        <dbReference type="ChEBI" id="CHEBI:30616"/>
        <dbReference type="ChEBI" id="CHEBI:57535"/>
        <dbReference type="ChEBI" id="CHEBI:456216"/>
        <dbReference type="EC" id="2.7.2.4"/>
    </reaction>
</comment>
<dbReference type="Pfam" id="PF00696">
    <property type="entry name" value="AA_kinase"/>
    <property type="match status" value="1"/>
</dbReference>
<dbReference type="PANTHER" id="PTHR21499:SF70">
    <property type="entry name" value="ASPARTOKINASE"/>
    <property type="match status" value="1"/>
</dbReference>
<dbReference type="InterPro" id="IPR001341">
    <property type="entry name" value="Asp_kinase"/>
</dbReference>
<dbReference type="Gene3D" id="3.40.1160.10">
    <property type="entry name" value="Acetylglutamate kinase-like"/>
    <property type="match status" value="1"/>
</dbReference>
<accession>A0A031LPC5</accession>
<organism evidence="10 11">
    <name type="scientific">Candidatus Acidianus copahuensis</name>
    <dbReference type="NCBI Taxonomy" id="1160895"/>
    <lineage>
        <taxon>Archaea</taxon>
        <taxon>Thermoproteota</taxon>
        <taxon>Thermoprotei</taxon>
        <taxon>Sulfolobales</taxon>
        <taxon>Sulfolobaceae</taxon>
        <taxon>Acidianus</taxon>
    </lineage>
</organism>
<dbReference type="UniPathway" id="UPA00034">
    <property type="reaction ID" value="UER00015"/>
</dbReference>
<dbReference type="PANTHER" id="PTHR21499">
    <property type="entry name" value="ASPARTATE KINASE"/>
    <property type="match status" value="1"/>
</dbReference>
<dbReference type="InterPro" id="IPR001048">
    <property type="entry name" value="Asp/Glu/Uridylate_kinase"/>
</dbReference>
<keyword evidence="5" id="KW-0067">ATP-binding</keyword>
<evidence type="ECO:0000313" key="11">
    <source>
        <dbReference type="Proteomes" id="UP000024332"/>
    </source>
</evidence>
<dbReference type="UniPathway" id="UPA00051">
    <property type="reaction ID" value="UER00462"/>
</dbReference>
<dbReference type="EC" id="2.7.2.4" evidence="7"/>
<evidence type="ECO:0000256" key="3">
    <source>
        <dbReference type="ARBA" id="ARBA00022741"/>
    </source>
</evidence>
<evidence type="ECO:0000256" key="6">
    <source>
        <dbReference type="ARBA" id="ARBA00047872"/>
    </source>
</evidence>
<dbReference type="AlphaFoldDB" id="A0A031LPC5"/>
<keyword evidence="11" id="KW-1185">Reference proteome</keyword>
<dbReference type="GO" id="GO:0004072">
    <property type="term" value="F:aspartate kinase activity"/>
    <property type="evidence" value="ECO:0007669"/>
    <property type="project" value="UniProtKB-EC"/>
</dbReference>
<comment type="pathway">
    <text evidence="8">Amino-acid biosynthesis; L-methionine biosynthesis via de novo pathway; L-homoserine from L-aspartate: step 1/3.</text>
</comment>
<comment type="pathway">
    <text evidence="8">Amino-acid biosynthesis; L-lysine biosynthesis via DAP pathway; (S)-tetrahydrodipicolinate from L-aspartate: step 1/4.</text>
</comment>
<keyword evidence="8" id="KW-0028">Amino-acid biosynthesis</keyword>
<dbReference type="InterPro" id="IPR036393">
    <property type="entry name" value="AceGlu_kinase-like_sf"/>
</dbReference>
<keyword evidence="2 7" id="KW-0808">Transferase</keyword>
<dbReference type="OrthoDB" id="8904at2157"/>
<dbReference type="CDD" id="cd04921">
    <property type="entry name" value="ACT_AKi-HSDH-ThrA-like_1"/>
    <property type="match status" value="1"/>
</dbReference>
<dbReference type="PIRSF" id="PIRSF000726">
    <property type="entry name" value="Asp_kin"/>
    <property type="match status" value="1"/>
</dbReference>
<proteinExistence type="inferred from homology"/>
<comment type="similarity">
    <text evidence="1 7">Belongs to the aspartokinase family.</text>
</comment>
<dbReference type="GO" id="GO:0005524">
    <property type="term" value="F:ATP binding"/>
    <property type="evidence" value="ECO:0007669"/>
    <property type="project" value="UniProtKB-KW"/>
</dbReference>
<dbReference type="GO" id="GO:0009088">
    <property type="term" value="P:threonine biosynthetic process"/>
    <property type="evidence" value="ECO:0007669"/>
    <property type="project" value="UniProtKB-UniPathway"/>
</dbReference>
<dbReference type="SUPFAM" id="SSF53633">
    <property type="entry name" value="Carbamate kinase-like"/>
    <property type="match status" value="1"/>
</dbReference>
<comment type="caution">
    <text evidence="10">The sequence shown here is derived from an EMBL/GenBank/DDBJ whole genome shotgun (WGS) entry which is preliminary data.</text>
</comment>
<name>A0A031LPC5_9CREN</name>
<dbReference type="InterPro" id="IPR045865">
    <property type="entry name" value="ACT-like_dom_sf"/>
</dbReference>
<dbReference type="InterPro" id="IPR005260">
    <property type="entry name" value="Asp_kin_monofn"/>
</dbReference>
<dbReference type="SUPFAM" id="SSF55021">
    <property type="entry name" value="ACT-like"/>
    <property type="match status" value="1"/>
</dbReference>
<dbReference type="NCBIfam" id="TIGR00657">
    <property type="entry name" value="asp_kinases"/>
    <property type="match status" value="1"/>
</dbReference>
<evidence type="ECO:0000313" key="10">
    <source>
        <dbReference type="EMBL" id="EZQ06831.1"/>
    </source>
</evidence>
<dbReference type="InterPro" id="IPR054352">
    <property type="entry name" value="ACT_Aspartokinase"/>
</dbReference>
<evidence type="ECO:0000256" key="2">
    <source>
        <dbReference type="ARBA" id="ARBA00022679"/>
    </source>
</evidence>
<protein>
    <recommendedName>
        <fullName evidence="7">Aspartokinase</fullName>
        <ecNumber evidence="7">2.7.2.4</ecNumber>
    </recommendedName>
</protein>
<evidence type="ECO:0000256" key="5">
    <source>
        <dbReference type="ARBA" id="ARBA00022840"/>
    </source>
</evidence>
<dbReference type="Gene3D" id="3.30.2130.10">
    <property type="entry name" value="VC0802-like"/>
    <property type="match status" value="1"/>
</dbReference>
<comment type="pathway">
    <text evidence="8">Amino-acid biosynthesis; L-threonine biosynthesis; L-threonine from L-aspartate: step 1/5.</text>
</comment>
<dbReference type="RefSeq" id="WP_048099364.1">
    <property type="nucleotide sequence ID" value="NZ_JFZT01000039.1"/>
</dbReference>
<dbReference type="GO" id="GO:0009089">
    <property type="term" value="P:lysine biosynthetic process via diaminopimelate"/>
    <property type="evidence" value="ECO:0007669"/>
    <property type="project" value="UniProtKB-UniPathway"/>
</dbReference>
<feature type="domain" description="ACT" evidence="9">
    <location>
        <begin position="311"/>
        <end position="381"/>
    </location>
</feature>
<dbReference type="GO" id="GO:0009090">
    <property type="term" value="P:homoserine biosynthetic process"/>
    <property type="evidence" value="ECO:0007669"/>
    <property type="project" value="TreeGrafter"/>
</dbReference>
<evidence type="ECO:0000256" key="7">
    <source>
        <dbReference type="RuleBase" id="RU003448"/>
    </source>
</evidence>
<dbReference type="Pfam" id="PF22468">
    <property type="entry name" value="ACT_9"/>
    <property type="match status" value="1"/>
</dbReference>